<evidence type="ECO:0000313" key="2">
    <source>
        <dbReference type="Proteomes" id="UP000827872"/>
    </source>
</evidence>
<proteinExistence type="predicted"/>
<dbReference type="Proteomes" id="UP000827872">
    <property type="component" value="Linkage Group LG08"/>
</dbReference>
<protein>
    <submittedName>
        <fullName evidence="1">Uncharacterized protein</fullName>
    </submittedName>
</protein>
<gene>
    <name evidence="1" type="ORF">K3G42_025370</name>
</gene>
<comment type="caution">
    <text evidence="1">The sequence shown here is derived from an EMBL/GenBank/DDBJ whole genome shotgun (WGS) entry which is preliminary data.</text>
</comment>
<dbReference type="EMBL" id="CM037621">
    <property type="protein sequence ID" value="KAH8002507.1"/>
    <property type="molecule type" value="Genomic_DNA"/>
</dbReference>
<sequence length="95" mass="10694">MMKLDACMLCALSVLVSMEGNAVVEHLKCANVQRDFRAHAANTGNVRETQSNSSNLQLSMLRLLLMSKRKGIPRSRQDIWHSKAGELSEVQRVQR</sequence>
<organism evidence="1 2">
    <name type="scientific">Sphaerodactylus townsendi</name>
    <dbReference type="NCBI Taxonomy" id="933632"/>
    <lineage>
        <taxon>Eukaryota</taxon>
        <taxon>Metazoa</taxon>
        <taxon>Chordata</taxon>
        <taxon>Craniata</taxon>
        <taxon>Vertebrata</taxon>
        <taxon>Euteleostomi</taxon>
        <taxon>Lepidosauria</taxon>
        <taxon>Squamata</taxon>
        <taxon>Bifurcata</taxon>
        <taxon>Gekkota</taxon>
        <taxon>Sphaerodactylidae</taxon>
        <taxon>Sphaerodactylus</taxon>
    </lineage>
</organism>
<name>A0ACB8FB83_9SAUR</name>
<accession>A0ACB8FB83</accession>
<keyword evidence="2" id="KW-1185">Reference proteome</keyword>
<evidence type="ECO:0000313" key="1">
    <source>
        <dbReference type="EMBL" id="KAH8002507.1"/>
    </source>
</evidence>
<reference evidence="1" key="1">
    <citation type="submission" date="2021-08" db="EMBL/GenBank/DDBJ databases">
        <title>The first chromosome-level gecko genome reveals the dynamic sex chromosomes of Neotropical dwarf geckos (Sphaerodactylidae: Sphaerodactylus).</title>
        <authorList>
            <person name="Pinto B.J."/>
            <person name="Keating S.E."/>
            <person name="Gamble T."/>
        </authorList>
    </citation>
    <scope>NUCLEOTIDE SEQUENCE</scope>
    <source>
        <strain evidence="1">TG3544</strain>
    </source>
</reference>